<dbReference type="GO" id="GO:0005886">
    <property type="term" value="C:plasma membrane"/>
    <property type="evidence" value="ECO:0007669"/>
    <property type="project" value="TreeGrafter"/>
</dbReference>
<feature type="region of interest" description="Disordered" evidence="4">
    <location>
        <begin position="439"/>
        <end position="505"/>
    </location>
</feature>
<feature type="transmembrane region" description="Helical" evidence="5">
    <location>
        <begin position="130"/>
        <end position="151"/>
    </location>
</feature>
<keyword evidence="2 5" id="KW-1133">Transmembrane helix</keyword>
<dbReference type="PANTHER" id="PTHR23521">
    <property type="entry name" value="TRANSPORTER MFS SUPERFAMILY"/>
    <property type="match status" value="1"/>
</dbReference>
<keyword evidence="3 5" id="KW-0472">Membrane</keyword>
<feature type="domain" description="Major facilitator superfamily (MFS) profile" evidence="6">
    <location>
        <begin position="1"/>
        <end position="380"/>
    </location>
</feature>
<dbReference type="InterPro" id="IPR020846">
    <property type="entry name" value="MFS_dom"/>
</dbReference>
<dbReference type="InterPro" id="IPR036259">
    <property type="entry name" value="MFS_trans_sf"/>
</dbReference>
<dbReference type="GO" id="GO:0022857">
    <property type="term" value="F:transmembrane transporter activity"/>
    <property type="evidence" value="ECO:0007669"/>
    <property type="project" value="InterPro"/>
</dbReference>
<evidence type="ECO:0000256" key="4">
    <source>
        <dbReference type="SAM" id="MobiDB-lite"/>
    </source>
</evidence>
<proteinExistence type="predicted"/>
<feature type="transmembrane region" description="Helical" evidence="5">
    <location>
        <begin position="97"/>
        <end position="118"/>
    </location>
</feature>
<dbReference type="PANTHER" id="PTHR23521:SF3">
    <property type="entry name" value="MFS TRANSPORTER"/>
    <property type="match status" value="1"/>
</dbReference>
<feature type="transmembrane region" description="Helical" evidence="5">
    <location>
        <begin position="288"/>
        <end position="308"/>
    </location>
</feature>
<evidence type="ECO:0000256" key="2">
    <source>
        <dbReference type="ARBA" id="ARBA00022989"/>
    </source>
</evidence>
<keyword evidence="8" id="KW-1185">Reference proteome</keyword>
<evidence type="ECO:0000256" key="1">
    <source>
        <dbReference type="ARBA" id="ARBA00022692"/>
    </source>
</evidence>
<feature type="transmembrane region" description="Helical" evidence="5">
    <location>
        <begin position="41"/>
        <end position="60"/>
    </location>
</feature>
<protein>
    <submittedName>
        <fullName evidence="7">MFS transporter</fullName>
    </submittedName>
</protein>
<evidence type="ECO:0000313" key="7">
    <source>
        <dbReference type="EMBL" id="MPV85581.1"/>
    </source>
</evidence>
<evidence type="ECO:0000313" key="8">
    <source>
        <dbReference type="Proteomes" id="UP000471298"/>
    </source>
</evidence>
<comment type="caution">
    <text evidence="7">The sequence shown here is derived from an EMBL/GenBank/DDBJ whole genome shotgun (WGS) entry which is preliminary data.</text>
</comment>
<dbReference type="Pfam" id="PF07690">
    <property type="entry name" value="MFS_1"/>
    <property type="match status" value="1"/>
</dbReference>
<feature type="transmembrane region" description="Helical" evidence="5">
    <location>
        <begin position="264"/>
        <end position="282"/>
    </location>
</feature>
<name>A0A6N7ESQ6_9GAMM</name>
<feature type="transmembrane region" description="Helical" evidence="5">
    <location>
        <begin position="234"/>
        <end position="252"/>
    </location>
</feature>
<sequence>MSTFRALIPLLASFGLLLVANGLFGTVISIRTKSEAFPETVIGVVLAAYFLGLLLSSFYASRLVASFGHIRAFAAFASIASSAALAHLLWVDPVFWGSLRFISGFCMGGMIIVTEGWINDRATNKNRGTILALYMITTYGSAGFGQLIMLLDSPTGFKLFLIVSILYSFALLPILTTQSKTPTPSSPHRPNIRKLYQVSPVGMIGSFVVGMVNSIYYALAPIYAISLGLNSNQTAIFIGLGIASGMLLQFPLGKLSDHIDRRWVLVFSGVMTAIVSSFLVFTEGQSLAWLYFLAICYGSVGFSMNAICVAHTNDLAPAHERTQTSSGLLMFYGIGAVIGPIMTSFFMQKNNQLVFGVIAIVTLVFAAYAFLRIIIRPRKGTHKRRFVAFTFQSPARKLVFSKRHYDTNINENTAENTAESIAENTKENTHDVDNAYRADEAPKSEGSPNEGAPNEESPNEKPKDVSHADTEDDDKDDDSNDNDNDNGNGNNAKTENEAPPNAKTD</sequence>
<dbReference type="FunCoup" id="A0A6N7ESQ6">
    <property type="interactions" value="22"/>
</dbReference>
<evidence type="ECO:0000256" key="3">
    <source>
        <dbReference type="ARBA" id="ARBA00023136"/>
    </source>
</evidence>
<keyword evidence="1 5" id="KW-0812">Transmembrane</keyword>
<reference evidence="7 8" key="1">
    <citation type="submission" date="2019-10" db="EMBL/GenBank/DDBJ databases">
        <title>Cardiobacteriales fam. a chemoheterotrophic member of the order Cardiobacteriales, and proposal of Cardiobacteriales fam. nov.</title>
        <authorList>
            <person name="Wang C."/>
        </authorList>
    </citation>
    <scope>NUCLEOTIDE SEQUENCE [LARGE SCALE GENOMIC DNA]</scope>
    <source>
        <strain evidence="7 8">ML27</strain>
    </source>
</reference>
<feature type="compositionally biased region" description="Acidic residues" evidence="4">
    <location>
        <begin position="470"/>
        <end position="484"/>
    </location>
</feature>
<gene>
    <name evidence="7" type="ORF">GCU85_02375</name>
</gene>
<organism evidence="7 8">
    <name type="scientific">Ostreibacterium oceani</name>
    <dbReference type="NCBI Taxonomy" id="2654998"/>
    <lineage>
        <taxon>Bacteria</taxon>
        <taxon>Pseudomonadati</taxon>
        <taxon>Pseudomonadota</taxon>
        <taxon>Gammaproteobacteria</taxon>
        <taxon>Cardiobacteriales</taxon>
        <taxon>Ostreibacteriaceae</taxon>
        <taxon>Ostreibacterium</taxon>
    </lineage>
</organism>
<feature type="transmembrane region" description="Helical" evidence="5">
    <location>
        <begin position="329"/>
        <end position="347"/>
    </location>
</feature>
<dbReference type="SUPFAM" id="SSF103473">
    <property type="entry name" value="MFS general substrate transporter"/>
    <property type="match status" value="1"/>
</dbReference>
<accession>A0A6N7ESQ6</accession>
<dbReference type="InterPro" id="IPR011701">
    <property type="entry name" value="MFS"/>
</dbReference>
<dbReference type="Gene3D" id="1.20.1250.20">
    <property type="entry name" value="MFS general substrate transporter like domains"/>
    <property type="match status" value="2"/>
</dbReference>
<dbReference type="AlphaFoldDB" id="A0A6N7ESQ6"/>
<feature type="transmembrane region" description="Helical" evidence="5">
    <location>
        <begin position="157"/>
        <end position="175"/>
    </location>
</feature>
<dbReference type="CDD" id="cd17477">
    <property type="entry name" value="MFS_YcaD_like"/>
    <property type="match status" value="1"/>
</dbReference>
<feature type="transmembrane region" description="Helical" evidence="5">
    <location>
        <begin position="72"/>
        <end position="91"/>
    </location>
</feature>
<evidence type="ECO:0000259" key="6">
    <source>
        <dbReference type="PROSITE" id="PS50850"/>
    </source>
</evidence>
<feature type="transmembrane region" description="Helical" evidence="5">
    <location>
        <begin position="353"/>
        <end position="375"/>
    </location>
</feature>
<feature type="transmembrane region" description="Helical" evidence="5">
    <location>
        <begin position="195"/>
        <end position="219"/>
    </location>
</feature>
<dbReference type="EMBL" id="WHNW01000002">
    <property type="protein sequence ID" value="MPV85581.1"/>
    <property type="molecule type" value="Genomic_DNA"/>
</dbReference>
<feature type="compositionally biased region" description="Basic and acidic residues" evidence="4">
    <location>
        <begin position="458"/>
        <end position="469"/>
    </location>
</feature>
<dbReference type="InterPro" id="IPR047200">
    <property type="entry name" value="MFS_YcaD-like"/>
</dbReference>
<dbReference type="InParanoid" id="A0A6N7ESQ6"/>
<dbReference type="PROSITE" id="PS50850">
    <property type="entry name" value="MFS"/>
    <property type="match status" value="1"/>
</dbReference>
<evidence type="ECO:0000256" key="5">
    <source>
        <dbReference type="SAM" id="Phobius"/>
    </source>
</evidence>
<dbReference type="RefSeq" id="WP_152808970.1">
    <property type="nucleotide sequence ID" value="NZ_WHNW01000002.1"/>
</dbReference>
<dbReference type="Proteomes" id="UP000471298">
    <property type="component" value="Unassembled WGS sequence"/>
</dbReference>